<organism evidence="2 3">
    <name type="scientific">Senna tora</name>
    <dbReference type="NCBI Taxonomy" id="362788"/>
    <lineage>
        <taxon>Eukaryota</taxon>
        <taxon>Viridiplantae</taxon>
        <taxon>Streptophyta</taxon>
        <taxon>Embryophyta</taxon>
        <taxon>Tracheophyta</taxon>
        <taxon>Spermatophyta</taxon>
        <taxon>Magnoliopsida</taxon>
        <taxon>eudicotyledons</taxon>
        <taxon>Gunneridae</taxon>
        <taxon>Pentapetalae</taxon>
        <taxon>rosids</taxon>
        <taxon>fabids</taxon>
        <taxon>Fabales</taxon>
        <taxon>Fabaceae</taxon>
        <taxon>Caesalpinioideae</taxon>
        <taxon>Cassia clade</taxon>
        <taxon>Senna</taxon>
    </lineage>
</organism>
<feature type="compositionally biased region" description="Basic and acidic residues" evidence="1">
    <location>
        <begin position="9"/>
        <end position="21"/>
    </location>
</feature>
<comment type="caution">
    <text evidence="2">The sequence shown here is derived from an EMBL/GenBank/DDBJ whole genome shotgun (WGS) entry which is preliminary data.</text>
</comment>
<proteinExistence type="predicted"/>
<evidence type="ECO:0000313" key="2">
    <source>
        <dbReference type="EMBL" id="KAF7832277.1"/>
    </source>
</evidence>
<dbReference type="Proteomes" id="UP000634136">
    <property type="component" value="Unassembled WGS sequence"/>
</dbReference>
<reference evidence="2" key="1">
    <citation type="submission" date="2020-09" db="EMBL/GenBank/DDBJ databases">
        <title>Genome-Enabled Discovery of Anthraquinone Biosynthesis in Senna tora.</title>
        <authorList>
            <person name="Kang S.-H."/>
            <person name="Pandey R.P."/>
            <person name="Lee C.-M."/>
            <person name="Sim J.-S."/>
            <person name="Jeong J.-T."/>
            <person name="Choi B.-S."/>
            <person name="Jung M."/>
            <person name="Ginzburg D."/>
            <person name="Zhao K."/>
            <person name="Won S.Y."/>
            <person name="Oh T.-J."/>
            <person name="Yu Y."/>
            <person name="Kim N.-H."/>
            <person name="Lee O.R."/>
            <person name="Lee T.-H."/>
            <person name="Bashyal P."/>
            <person name="Kim T.-S."/>
            <person name="Lee W.-H."/>
            <person name="Kawkins C."/>
            <person name="Kim C.-K."/>
            <person name="Kim J.S."/>
            <person name="Ahn B.O."/>
            <person name="Rhee S.Y."/>
            <person name="Sohng J.K."/>
        </authorList>
    </citation>
    <scope>NUCLEOTIDE SEQUENCE</scope>
    <source>
        <tissue evidence="2">Leaf</tissue>
    </source>
</reference>
<dbReference type="AlphaFoldDB" id="A0A835C8D0"/>
<sequence length="56" mass="6097">MTTYFRIPSQREKETEKEENLGRGCVLPTKDGMAGGGVAIVVVGDGESQVGERERK</sequence>
<evidence type="ECO:0000313" key="3">
    <source>
        <dbReference type="Proteomes" id="UP000634136"/>
    </source>
</evidence>
<name>A0A835C8D0_9FABA</name>
<feature type="region of interest" description="Disordered" evidence="1">
    <location>
        <begin position="1"/>
        <end position="28"/>
    </location>
</feature>
<protein>
    <submittedName>
        <fullName evidence="2">Uncharacterized protein</fullName>
    </submittedName>
</protein>
<dbReference type="EMBL" id="JAAIUW010000005">
    <property type="protein sequence ID" value="KAF7832277.1"/>
    <property type="molecule type" value="Genomic_DNA"/>
</dbReference>
<evidence type="ECO:0000256" key="1">
    <source>
        <dbReference type="SAM" id="MobiDB-lite"/>
    </source>
</evidence>
<gene>
    <name evidence="2" type="ORF">G2W53_014610</name>
</gene>
<keyword evidence="3" id="KW-1185">Reference proteome</keyword>
<accession>A0A835C8D0</accession>